<dbReference type="OrthoDB" id="36362at2157"/>
<dbReference type="InterPro" id="IPR012341">
    <property type="entry name" value="6hp_glycosidase-like_sf"/>
</dbReference>
<dbReference type="RefSeq" id="WP_049991775.1">
    <property type="nucleotide sequence ID" value="NZ_FOIS01000004.1"/>
</dbReference>
<feature type="compositionally biased region" description="Basic and acidic residues" evidence="1">
    <location>
        <begin position="93"/>
        <end position="104"/>
    </location>
</feature>
<dbReference type="EMBL" id="FOIS01000004">
    <property type="protein sequence ID" value="SEW22668.1"/>
    <property type="molecule type" value="Genomic_DNA"/>
</dbReference>
<feature type="region of interest" description="Disordered" evidence="1">
    <location>
        <begin position="85"/>
        <end position="104"/>
    </location>
</feature>
<accession>A0A1I0Q766</accession>
<dbReference type="Proteomes" id="UP000183275">
    <property type="component" value="Unassembled WGS sequence"/>
</dbReference>
<reference evidence="3" key="1">
    <citation type="submission" date="2016-10" db="EMBL/GenBank/DDBJ databases">
        <authorList>
            <person name="Varghese N."/>
        </authorList>
    </citation>
    <scope>NUCLEOTIDE SEQUENCE [LARGE SCALE GENOMIC DNA]</scope>
    <source>
        <strain evidence="3">CGMCC 1.12284</strain>
    </source>
</reference>
<sequence length="355" mass="39301">MSDGRDRSPASPSLADWGLGPAVEYVERVQRADGLIPWYPDGPADPWDHVESAMALSVAGRDEAARRAYRWVADAQHDDGALWATYGDPEGDEGAHDGDEPRKETHRSAYVAVGAYHHYRCTGDRDFLAELWPTVRDALAFARRHQAPTGEIYWSVGADGSVYEDALVAGCSSLYKSLACGAAIAGELGREDARDRWLEARTRLGEALRSRPDRFDRTWESKSRYAMDWFYPVLCGVVTGDPARDRLEDGMDRFLEDGLGCRCVADEPWVTVAESCELVVSLAAVGRQARAREIYEWLFQWTDDDGVFWTGYQFEDEAFWPGKRPTWTGGAAVLAADALSGMSGAADLFTDPLGE</sequence>
<dbReference type="Gene3D" id="1.50.10.10">
    <property type="match status" value="1"/>
</dbReference>
<proteinExistence type="predicted"/>
<dbReference type="GO" id="GO:0005975">
    <property type="term" value="P:carbohydrate metabolic process"/>
    <property type="evidence" value="ECO:0007669"/>
    <property type="project" value="InterPro"/>
</dbReference>
<protein>
    <recommendedName>
        <fullName evidence="4">Prenyltransferase and squalene oxidase repeat-containing protein</fullName>
    </recommendedName>
</protein>
<gene>
    <name evidence="2" type="ORF">SAMN05216285_3161</name>
</gene>
<organism evidence="2 3">
    <name type="scientific">Natrinema salifodinae</name>
    <dbReference type="NCBI Taxonomy" id="1202768"/>
    <lineage>
        <taxon>Archaea</taxon>
        <taxon>Methanobacteriati</taxon>
        <taxon>Methanobacteriota</taxon>
        <taxon>Stenosarchaea group</taxon>
        <taxon>Halobacteria</taxon>
        <taxon>Halobacteriales</taxon>
        <taxon>Natrialbaceae</taxon>
        <taxon>Natrinema</taxon>
    </lineage>
</organism>
<evidence type="ECO:0000313" key="3">
    <source>
        <dbReference type="Proteomes" id="UP000183275"/>
    </source>
</evidence>
<dbReference type="AlphaFoldDB" id="A0A1I0Q766"/>
<evidence type="ECO:0008006" key="4">
    <source>
        <dbReference type="Google" id="ProtNLM"/>
    </source>
</evidence>
<evidence type="ECO:0000313" key="2">
    <source>
        <dbReference type="EMBL" id="SEW22668.1"/>
    </source>
</evidence>
<dbReference type="SUPFAM" id="SSF48208">
    <property type="entry name" value="Six-hairpin glycosidases"/>
    <property type="match status" value="1"/>
</dbReference>
<dbReference type="eggNOG" id="arCOG03285">
    <property type="taxonomic scope" value="Archaea"/>
</dbReference>
<name>A0A1I0Q766_9EURY</name>
<dbReference type="InterPro" id="IPR008928">
    <property type="entry name" value="6-hairpin_glycosidase_sf"/>
</dbReference>
<keyword evidence="3" id="KW-1185">Reference proteome</keyword>
<dbReference type="STRING" id="1202768.SAMN05216285_3161"/>
<evidence type="ECO:0000256" key="1">
    <source>
        <dbReference type="SAM" id="MobiDB-lite"/>
    </source>
</evidence>